<feature type="transmembrane region" description="Helical" evidence="8">
    <location>
        <begin position="503"/>
        <end position="524"/>
    </location>
</feature>
<dbReference type="PANTHER" id="PTHR32234">
    <property type="entry name" value="THIOL:DISULFIDE INTERCHANGE PROTEIN DSBD"/>
    <property type="match status" value="1"/>
</dbReference>
<comment type="subcellular location">
    <subcellularLocation>
        <location evidence="1">Cell membrane</location>
        <topology evidence="1">Multi-pass membrane protein</topology>
    </subcellularLocation>
</comment>
<evidence type="ECO:0000256" key="9">
    <source>
        <dbReference type="SAM" id="SignalP"/>
    </source>
</evidence>
<dbReference type="InterPro" id="IPR028250">
    <property type="entry name" value="DsbDN"/>
</dbReference>
<dbReference type="GO" id="GO:0017004">
    <property type="term" value="P:cytochrome complex assembly"/>
    <property type="evidence" value="ECO:0007669"/>
    <property type="project" value="UniProtKB-KW"/>
</dbReference>
<dbReference type="PROSITE" id="PS00194">
    <property type="entry name" value="THIOREDOXIN_1"/>
    <property type="match status" value="1"/>
</dbReference>
<evidence type="ECO:0000256" key="6">
    <source>
        <dbReference type="ARBA" id="ARBA00023136"/>
    </source>
</evidence>
<dbReference type="PROSITE" id="PS51352">
    <property type="entry name" value="THIOREDOXIN_2"/>
    <property type="match status" value="1"/>
</dbReference>
<dbReference type="eggNOG" id="COG4233">
    <property type="taxonomic scope" value="Bacteria"/>
</dbReference>
<feature type="transmembrane region" description="Helical" evidence="8">
    <location>
        <begin position="544"/>
        <end position="566"/>
    </location>
</feature>
<evidence type="ECO:0000256" key="3">
    <source>
        <dbReference type="ARBA" id="ARBA00022692"/>
    </source>
</evidence>
<evidence type="ECO:0000256" key="7">
    <source>
        <dbReference type="ARBA" id="ARBA00023284"/>
    </source>
</evidence>
<accession>S9NW44</accession>
<dbReference type="InterPro" id="IPR013766">
    <property type="entry name" value="Thioredoxin_domain"/>
</dbReference>
<evidence type="ECO:0000256" key="1">
    <source>
        <dbReference type="ARBA" id="ARBA00004651"/>
    </source>
</evidence>
<feature type="chain" id="PRO_5004567227" evidence="9">
    <location>
        <begin position="30"/>
        <end position="750"/>
    </location>
</feature>
<keyword evidence="5 8" id="KW-1133">Transmembrane helix</keyword>
<protein>
    <submittedName>
        <fullName evidence="11">Cytochrome c-type biogenesis protein DsbD, protein-disulfide reductase</fullName>
    </submittedName>
</protein>
<dbReference type="AlphaFoldDB" id="S9NW44"/>
<dbReference type="InterPro" id="IPR035671">
    <property type="entry name" value="DsbD_gamma"/>
</dbReference>
<feature type="domain" description="Thioredoxin" evidence="10">
    <location>
        <begin position="620"/>
        <end position="748"/>
    </location>
</feature>
<feature type="transmembrane region" description="Helical" evidence="8">
    <location>
        <begin position="598"/>
        <end position="618"/>
    </location>
</feature>
<evidence type="ECO:0000256" key="5">
    <source>
        <dbReference type="ARBA" id="ARBA00022989"/>
    </source>
</evidence>
<dbReference type="Gene3D" id="3.40.30.10">
    <property type="entry name" value="Glutaredoxin"/>
    <property type="match status" value="1"/>
</dbReference>
<dbReference type="OrthoDB" id="9811036at2"/>
<feature type="signal peptide" evidence="9">
    <location>
        <begin position="1"/>
        <end position="29"/>
    </location>
</feature>
<feature type="transmembrane region" description="Helical" evidence="8">
    <location>
        <begin position="343"/>
        <end position="368"/>
    </location>
</feature>
<keyword evidence="12" id="KW-1185">Reference proteome</keyword>
<evidence type="ECO:0000256" key="8">
    <source>
        <dbReference type="SAM" id="Phobius"/>
    </source>
</evidence>
<dbReference type="eggNOG" id="COG4232">
    <property type="taxonomic scope" value="Bacteria"/>
</dbReference>
<keyword evidence="3 8" id="KW-0812">Transmembrane</keyword>
<evidence type="ECO:0000313" key="11">
    <source>
        <dbReference type="EMBL" id="EPX55116.1"/>
    </source>
</evidence>
<dbReference type="RefSeq" id="WP_002627729.1">
    <property type="nucleotide sequence ID" value="NZ_ANAH02000074.1"/>
</dbReference>
<keyword evidence="2" id="KW-1003">Cell membrane</keyword>
<keyword evidence="7" id="KW-0676">Redox-active center</keyword>
<comment type="caution">
    <text evidence="11">The sequence shown here is derived from an EMBL/GenBank/DDBJ whole genome shotgun (WGS) entry which is preliminary data.</text>
</comment>
<dbReference type="Pfam" id="PF13899">
    <property type="entry name" value="Thioredoxin_7"/>
    <property type="match status" value="1"/>
</dbReference>
<proteinExistence type="predicted"/>
<dbReference type="CDD" id="cd02953">
    <property type="entry name" value="DsbDgamma"/>
    <property type="match status" value="1"/>
</dbReference>
<dbReference type="EMBL" id="ANAH02000074">
    <property type="protein sequence ID" value="EPX55116.1"/>
    <property type="molecule type" value="Genomic_DNA"/>
</dbReference>
<dbReference type="Proteomes" id="UP000011682">
    <property type="component" value="Unassembled WGS sequence"/>
</dbReference>
<feature type="transmembrane region" description="Helical" evidence="8">
    <location>
        <begin position="428"/>
        <end position="449"/>
    </location>
</feature>
<dbReference type="InterPro" id="IPR036249">
    <property type="entry name" value="Thioredoxin-like_sf"/>
</dbReference>
<dbReference type="InterPro" id="IPR003834">
    <property type="entry name" value="Cyt_c_assmbl_TM_dom"/>
</dbReference>
<dbReference type="GO" id="GO:0015035">
    <property type="term" value="F:protein-disulfide reductase activity"/>
    <property type="evidence" value="ECO:0007669"/>
    <property type="project" value="TreeGrafter"/>
</dbReference>
<dbReference type="GO" id="GO:0005886">
    <property type="term" value="C:plasma membrane"/>
    <property type="evidence" value="ECO:0007669"/>
    <property type="project" value="UniProtKB-SubCell"/>
</dbReference>
<keyword evidence="4" id="KW-0201">Cytochrome c-type biogenesis</keyword>
<keyword evidence="9" id="KW-0732">Signal</keyword>
<dbReference type="Pfam" id="PF02683">
    <property type="entry name" value="DsbD_TM"/>
    <property type="match status" value="1"/>
</dbReference>
<evidence type="ECO:0000256" key="4">
    <source>
        <dbReference type="ARBA" id="ARBA00022748"/>
    </source>
</evidence>
<dbReference type="Pfam" id="PF11412">
    <property type="entry name" value="DsbD_N"/>
    <property type="match status" value="1"/>
</dbReference>
<evidence type="ECO:0000256" key="2">
    <source>
        <dbReference type="ARBA" id="ARBA00022475"/>
    </source>
</evidence>
<feature type="transmembrane region" description="Helical" evidence="8">
    <location>
        <begin position="389"/>
        <end position="408"/>
    </location>
</feature>
<dbReference type="SUPFAM" id="SSF52833">
    <property type="entry name" value="Thioredoxin-like"/>
    <property type="match status" value="1"/>
</dbReference>
<evidence type="ECO:0000259" key="10">
    <source>
        <dbReference type="PROSITE" id="PS51352"/>
    </source>
</evidence>
<organism evidence="11 12">
    <name type="scientific">Cystobacter fuscus (strain ATCC 25194 / DSM 2262 / NBRC 100088 / M29)</name>
    <dbReference type="NCBI Taxonomy" id="1242864"/>
    <lineage>
        <taxon>Bacteria</taxon>
        <taxon>Pseudomonadati</taxon>
        <taxon>Myxococcota</taxon>
        <taxon>Myxococcia</taxon>
        <taxon>Myxococcales</taxon>
        <taxon>Cystobacterineae</taxon>
        <taxon>Archangiaceae</taxon>
        <taxon>Cystobacter</taxon>
    </lineage>
</organism>
<feature type="transmembrane region" description="Helical" evidence="8">
    <location>
        <begin position="572"/>
        <end position="589"/>
    </location>
</feature>
<dbReference type="PANTHER" id="PTHR32234:SF3">
    <property type="entry name" value="SUPPRESSION OF COPPER SENSITIVITY PROTEIN"/>
    <property type="match status" value="1"/>
</dbReference>
<dbReference type="GO" id="GO:0045454">
    <property type="term" value="P:cell redox homeostasis"/>
    <property type="evidence" value="ECO:0007669"/>
    <property type="project" value="TreeGrafter"/>
</dbReference>
<evidence type="ECO:0000313" key="12">
    <source>
        <dbReference type="Proteomes" id="UP000011682"/>
    </source>
</evidence>
<keyword evidence="6 8" id="KW-0472">Membrane</keyword>
<sequence length="750" mass="77463">MTRPRVGRSSWGALVFCLGGLSLASSAWGAPPPATAVGQGALDEGVPRVKATLLTDVTEVKPGDSFRVGVRFELNPGWHVYWKNPGEAGLPSEIVWDTPGTTVGPLEWPLPSTLRTADGFITTYGYEGEVLLAAEARASDKAEGFLQLSAAADVLVCEINCLPAQLMLTRNVPVGPATVKDAEHVPAFDAAHARVPVAAESTPYQVSLALDSQTLTTGKPFTGTLTLKGAEGAPVPSVDKDFFVPDRIPGIAQLALSEVKGQPGTFKVEGKASLKVPPSHPRLLGVLRLGPAATPSHALALDLPLAPVVAGAPASPAAPKVAPKGVATATAPASAASSADLSLGLVFLFAFLGGALLNLMPCVFPVLALKAYGFTRTVGESRGRVGAHALAYTGGIVGSLLVLALAVLGLRAAGHGVGWGFQFQEPLFVAAVAAVLVAFSLNLFGVFNVGTDGTALVEKVDSSHGLTRSAGEGVLAVVLATPCSAPLLGTAVGFALAQGPATVLATFFFMGLGLALPFCLLVLVPGLAKRLPKPGPWMEHGKKLLGFALLATTVWLVWVMGGLAGVDGMARLLAFLTVVALGAWIYGLLQDSTGGRKVVGLVAVVALLVGGGAGFLRFEELRGSAPREASAQAWSEEAVAAALAAGQPVFIDFTADWCLTCKFNERTVLQREDVRAAFAQHNVAFFVADWTRRDEAISAKLAAFGRAGVPMYLLVSPSAPGKPEVLSELLTADSLIDSIRRASGRVADAT</sequence>
<name>S9NW44_CYSF2</name>
<reference evidence="11" key="1">
    <citation type="submission" date="2013-05" db="EMBL/GenBank/DDBJ databases">
        <title>Genome assembly of Cystobacter fuscus DSM 2262.</title>
        <authorList>
            <person name="Sharma G."/>
            <person name="Khatri I."/>
            <person name="Kaur C."/>
            <person name="Mayilraj S."/>
            <person name="Subramanian S."/>
        </authorList>
    </citation>
    <scope>NUCLEOTIDE SEQUENCE [LARGE SCALE GENOMIC DNA]</scope>
    <source>
        <strain evidence="11">DSM 2262</strain>
    </source>
</reference>
<gene>
    <name evidence="11" type="ORF">D187_009622</name>
</gene>
<dbReference type="InterPro" id="IPR017937">
    <property type="entry name" value="Thioredoxin_CS"/>
</dbReference>
<feature type="transmembrane region" description="Helical" evidence="8">
    <location>
        <begin position="470"/>
        <end position="497"/>
    </location>
</feature>